<accession>A0A6H5H3E9</accession>
<feature type="region of interest" description="Disordered" evidence="1">
    <location>
        <begin position="30"/>
        <end position="61"/>
    </location>
</feature>
<evidence type="ECO:0000256" key="1">
    <source>
        <dbReference type="SAM" id="MobiDB-lite"/>
    </source>
</evidence>
<keyword evidence="3" id="KW-1185">Reference proteome</keyword>
<evidence type="ECO:0000313" key="2">
    <source>
        <dbReference type="EMBL" id="CAB0010476.1"/>
    </source>
</evidence>
<dbReference type="EMBL" id="CADCXU010023041">
    <property type="protein sequence ID" value="CAB0010476.1"/>
    <property type="molecule type" value="Genomic_DNA"/>
</dbReference>
<protein>
    <submittedName>
        <fullName evidence="2">Uncharacterized protein</fullName>
    </submittedName>
</protein>
<proteinExistence type="predicted"/>
<sequence>MKIRLEVKVYLKVVAKLKVELELEQNFNLKQQVGGGGGTSSETSVGGAGSSSVSSSAAAQPQTNKFRHGLLQLMIHTIDPLHDDARLRTPLSGHFGGVYQTPGIDGGECHYKSMAAPMNEVYCYSRPTRGKIPPDWMINGPGFLSTQPFEIQAPEMYTADQTDLTGRRSQTQEELGISAFIQKCHQHHCITSGKVDEKATQLHAIASLKVLLDATAPHRGSATASSANYLKETTLVTRQAEPNGIAIQSSSAKLTLIEMVYHHFLREHRVDSRVLLSDGLVGQRYRGYDWNPSRDEDDVHRTLSLPLSPTPIALLRLSRPFMSCPFSNPPLRTYEMSRVALQCLCIYRWQLRPRRPTIAWQGGINQSRLAEREIVPDAINLIYIFEGLVKQKKTNIYYESPSVPTLLTCSVIWWRNTRISSIGWARKMQNVHRNACGTAPSARRNVILNEIIYAKQYAPLNEYD</sequence>
<reference evidence="2 3" key="1">
    <citation type="submission" date="2020-02" db="EMBL/GenBank/DDBJ databases">
        <authorList>
            <person name="Ferguson B K."/>
        </authorList>
    </citation>
    <scope>NUCLEOTIDE SEQUENCE [LARGE SCALE GENOMIC DNA]</scope>
</reference>
<gene>
    <name evidence="2" type="ORF">NTEN_LOCUS15520</name>
</gene>
<dbReference type="OrthoDB" id="2127281at2759"/>
<feature type="compositionally biased region" description="Low complexity" evidence="1">
    <location>
        <begin position="40"/>
        <end position="59"/>
    </location>
</feature>
<dbReference type="Proteomes" id="UP000479000">
    <property type="component" value="Unassembled WGS sequence"/>
</dbReference>
<name>A0A6H5H3E9_9HEMI</name>
<dbReference type="AlphaFoldDB" id="A0A6H5H3E9"/>
<organism evidence="2 3">
    <name type="scientific">Nesidiocoris tenuis</name>
    <dbReference type="NCBI Taxonomy" id="355587"/>
    <lineage>
        <taxon>Eukaryota</taxon>
        <taxon>Metazoa</taxon>
        <taxon>Ecdysozoa</taxon>
        <taxon>Arthropoda</taxon>
        <taxon>Hexapoda</taxon>
        <taxon>Insecta</taxon>
        <taxon>Pterygota</taxon>
        <taxon>Neoptera</taxon>
        <taxon>Paraneoptera</taxon>
        <taxon>Hemiptera</taxon>
        <taxon>Heteroptera</taxon>
        <taxon>Panheteroptera</taxon>
        <taxon>Cimicomorpha</taxon>
        <taxon>Miridae</taxon>
        <taxon>Dicyphina</taxon>
        <taxon>Nesidiocoris</taxon>
    </lineage>
</organism>
<evidence type="ECO:0000313" key="3">
    <source>
        <dbReference type="Proteomes" id="UP000479000"/>
    </source>
</evidence>